<evidence type="ECO:0000313" key="2">
    <source>
        <dbReference type="EMBL" id="EAT89758.1"/>
    </source>
</evidence>
<gene>
    <name evidence="2" type="ORF">SNOG_03027</name>
</gene>
<reference evidence="3" key="1">
    <citation type="journal article" date="2007" name="Plant Cell">
        <title>Dothideomycete-plant interactions illuminated by genome sequencing and EST analysis of the wheat pathogen Stagonospora nodorum.</title>
        <authorList>
            <person name="Hane J.K."/>
            <person name="Lowe R.G."/>
            <person name="Solomon P.S."/>
            <person name="Tan K.C."/>
            <person name="Schoch C.L."/>
            <person name="Spatafora J.W."/>
            <person name="Crous P.W."/>
            <person name="Kodira C."/>
            <person name="Birren B.W."/>
            <person name="Galagan J.E."/>
            <person name="Torriani S.F."/>
            <person name="McDonald B.A."/>
            <person name="Oliver R.P."/>
        </authorList>
    </citation>
    <scope>NUCLEOTIDE SEQUENCE [LARGE SCALE GENOMIC DNA]</scope>
    <source>
        <strain evidence="3">SN15 / ATCC MYA-4574 / FGSC 10173</strain>
    </source>
</reference>
<accession>Q0UYY7</accession>
<protein>
    <submittedName>
        <fullName evidence="2">Uncharacterized protein</fullName>
    </submittedName>
</protein>
<dbReference type="GeneID" id="5970473"/>
<evidence type="ECO:0000313" key="3">
    <source>
        <dbReference type="Proteomes" id="UP000001055"/>
    </source>
</evidence>
<evidence type="ECO:0000256" key="1">
    <source>
        <dbReference type="SAM" id="MobiDB-lite"/>
    </source>
</evidence>
<dbReference type="EMBL" id="CH445328">
    <property type="protein sequence ID" value="EAT89758.1"/>
    <property type="molecule type" value="Genomic_DNA"/>
</dbReference>
<proteinExistence type="predicted"/>
<sequence length="82" mass="9444">MTVRLTAEGIDDGKSYDSAARNATRRQPLKRCEASHKDTQPRPSPFHERATMDQYSSRSVLMSRLFRIITTDPLRKEKCFNA</sequence>
<dbReference type="KEGG" id="pno:SNOG_03027"/>
<dbReference type="AlphaFoldDB" id="Q0UYY7"/>
<organism evidence="2 3">
    <name type="scientific">Phaeosphaeria nodorum (strain SN15 / ATCC MYA-4574 / FGSC 10173)</name>
    <name type="common">Glume blotch fungus</name>
    <name type="synonym">Parastagonospora nodorum</name>
    <dbReference type="NCBI Taxonomy" id="321614"/>
    <lineage>
        <taxon>Eukaryota</taxon>
        <taxon>Fungi</taxon>
        <taxon>Dikarya</taxon>
        <taxon>Ascomycota</taxon>
        <taxon>Pezizomycotina</taxon>
        <taxon>Dothideomycetes</taxon>
        <taxon>Pleosporomycetidae</taxon>
        <taxon>Pleosporales</taxon>
        <taxon>Pleosporineae</taxon>
        <taxon>Phaeosphaeriaceae</taxon>
        <taxon>Parastagonospora</taxon>
    </lineage>
</organism>
<dbReference type="Proteomes" id="UP000001055">
    <property type="component" value="Unassembled WGS sequence"/>
</dbReference>
<feature type="region of interest" description="Disordered" evidence="1">
    <location>
        <begin position="1"/>
        <end position="54"/>
    </location>
</feature>
<dbReference type="RefSeq" id="XP_001793616.1">
    <property type="nucleotide sequence ID" value="XM_001793564.1"/>
</dbReference>
<name>Q0UYY7_PHANO</name>
<dbReference type="HOGENOM" id="CLU_2559046_0_0_1"/>
<dbReference type="InParanoid" id="Q0UYY7"/>
<feature type="compositionally biased region" description="Basic and acidic residues" evidence="1">
    <location>
        <begin position="30"/>
        <end position="51"/>
    </location>
</feature>